<gene>
    <name evidence="1" type="ORF">PHLGIDRAFT_117191</name>
</gene>
<evidence type="ECO:0000313" key="1">
    <source>
        <dbReference type="EMBL" id="KIP08439.1"/>
    </source>
</evidence>
<accession>A0A0C3NT78</accession>
<proteinExistence type="predicted"/>
<protein>
    <submittedName>
        <fullName evidence="1">Uncharacterized protein</fullName>
    </submittedName>
</protein>
<dbReference type="HOGENOM" id="CLU_1845822_0_0_1"/>
<dbReference type="AlphaFoldDB" id="A0A0C3NT78"/>
<sequence>MVVKNSSTTGTAIGQANGVRIFSIVRDYFSDPSVHQTSLDWAIVNYDADKLLKALEIVQKSLLKYEQMRPPRSHARRPTAGVVRQFHFSPEFESLDKIIEVFTSVKDSDLRVVVLDEENFFDRTKSSMVGGPFAEIINK</sequence>
<name>A0A0C3NT78_PHLG1</name>
<dbReference type="OrthoDB" id="3215905at2759"/>
<keyword evidence="2" id="KW-1185">Reference proteome</keyword>
<dbReference type="EMBL" id="KN840479">
    <property type="protein sequence ID" value="KIP08439.1"/>
    <property type="molecule type" value="Genomic_DNA"/>
</dbReference>
<evidence type="ECO:0000313" key="2">
    <source>
        <dbReference type="Proteomes" id="UP000053257"/>
    </source>
</evidence>
<dbReference type="Proteomes" id="UP000053257">
    <property type="component" value="Unassembled WGS sequence"/>
</dbReference>
<reference evidence="1 2" key="1">
    <citation type="journal article" date="2014" name="PLoS Genet.">
        <title>Analysis of the Phlebiopsis gigantea genome, transcriptome and secretome provides insight into its pioneer colonization strategies of wood.</title>
        <authorList>
            <person name="Hori C."/>
            <person name="Ishida T."/>
            <person name="Igarashi K."/>
            <person name="Samejima M."/>
            <person name="Suzuki H."/>
            <person name="Master E."/>
            <person name="Ferreira P."/>
            <person name="Ruiz-Duenas F.J."/>
            <person name="Held B."/>
            <person name="Canessa P."/>
            <person name="Larrondo L.F."/>
            <person name="Schmoll M."/>
            <person name="Druzhinina I.S."/>
            <person name="Kubicek C.P."/>
            <person name="Gaskell J.A."/>
            <person name="Kersten P."/>
            <person name="St John F."/>
            <person name="Glasner J."/>
            <person name="Sabat G."/>
            <person name="Splinter BonDurant S."/>
            <person name="Syed K."/>
            <person name="Yadav J."/>
            <person name="Mgbeahuruike A.C."/>
            <person name="Kovalchuk A."/>
            <person name="Asiegbu F.O."/>
            <person name="Lackner G."/>
            <person name="Hoffmeister D."/>
            <person name="Rencoret J."/>
            <person name="Gutierrez A."/>
            <person name="Sun H."/>
            <person name="Lindquist E."/>
            <person name="Barry K."/>
            <person name="Riley R."/>
            <person name="Grigoriev I.V."/>
            <person name="Henrissat B."/>
            <person name="Kues U."/>
            <person name="Berka R.M."/>
            <person name="Martinez A.T."/>
            <person name="Covert S.F."/>
            <person name="Blanchette R.A."/>
            <person name="Cullen D."/>
        </authorList>
    </citation>
    <scope>NUCLEOTIDE SEQUENCE [LARGE SCALE GENOMIC DNA]</scope>
    <source>
        <strain evidence="1 2">11061_1 CR5-6</strain>
    </source>
</reference>
<organism evidence="1 2">
    <name type="scientific">Phlebiopsis gigantea (strain 11061_1 CR5-6)</name>
    <name type="common">White-rot fungus</name>
    <name type="synonym">Peniophora gigantea</name>
    <dbReference type="NCBI Taxonomy" id="745531"/>
    <lineage>
        <taxon>Eukaryota</taxon>
        <taxon>Fungi</taxon>
        <taxon>Dikarya</taxon>
        <taxon>Basidiomycota</taxon>
        <taxon>Agaricomycotina</taxon>
        <taxon>Agaricomycetes</taxon>
        <taxon>Polyporales</taxon>
        <taxon>Phanerochaetaceae</taxon>
        <taxon>Phlebiopsis</taxon>
    </lineage>
</organism>